<evidence type="ECO:0000256" key="2">
    <source>
        <dbReference type="ARBA" id="ARBA00023239"/>
    </source>
</evidence>
<feature type="domain" description="DNA/pantothenate metabolism flavoprotein C-terminal" evidence="6">
    <location>
        <begin position="181"/>
        <end position="386"/>
    </location>
</feature>
<feature type="binding site" evidence="3">
    <location>
        <position position="333"/>
    </location>
    <ligand>
        <name>CTP</name>
        <dbReference type="ChEBI" id="CHEBI:37563"/>
    </ligand>
</feature>
<feature type="binding site" evidence="3">
    <location>
        <position position="283"/>
    </location>
    <ligand>
        <name>CTP</name>
        <dbReference type="ChEBI" id="CHEBI:37563"/>
    </ligand>
</feature>
<keyword evidence="3 4" id="KW-0288">FMN</keyword>
<keyword evidence="1 3" id="KW-0210">Decarboxylase</keyword>
<dbReference type="PROSITE" id="PS51257">
    <property type="entry name" value="PROKAR_LIPOPROTEIN"/>
    <property type="match status" value="1"/>
</dbReference>
<comment type="catalytic activity">
    <reaction evidence="3 4">
        <text>(R)-4'-phosphopantothenate + L-cysteine + CTP = N-[(R)-4-phosphopantothenoyl]-L-cysteine + CMP + diphosphate + H(+)</text>
        <dbReference type="Rhea" id="RHEA:19397"/>
        <dbReference type="ChEBI" id="CHEBI:10986"/>
        <dbReference type="ChEBI" id="CHEBI:15378"/>
        <dbReference type="ChEBI" id="CHEBI:33019"/>
        <dbReference type="ChEBI" id="CHEBI:35235"/>
        <dbReference type="ChEBI" id="CHEBI:37563"/>
        <dbReference type="ChEBI" id="CHEBI:59458"/>
        <dbReference type="ChEBI" id="CHEBI:60377"/>
        <dbReference type="EC" id="6.3.2.5"/>
    </reaction>
</comment>
<dbReference type="GO" id="GO:0015941">
    <property type="term" value="P:pantothenate catabolic process"/>
    <property type="evidence" value="ECO:0007669"/>
    <property type="project" value="InterPro"/>
</dbReference>
<dbReference type="NCBIfam" id="TIGR00521">
    <property type="entry name" value="coaBC_dfp"/>
    <property type="match status" value="1"/>
</dbReference>
<dbReference type="RefSeq" id="WP_132873835.1">
    <property type="nucleotide sequence ID" value="NZ_SMGG01000004.1"/>
</dbReference>
<comment type="catalytic activity">
    <reaction evidence="3 4">
        <text>N-[(R)-4-phosphopantothenoyl]-L-cysteine + H(+) = (R)-4'-phosphopantetheine + CO2</text>
        <dbReference type="Rhea" id="RHEA:16793"/>
        <dbReference type="ChEBI" id="CHEBI:15378"/>
        <dbReference type="ChEBI" id="CHEBI:16526"/>
        <dbReference type="ChEBI" id="CHEBI:59458"/>
        <dbReference type="ChEBI" id="CHEBI:61723"/>
        <dbReference type="EC" id="4.1.1.36"/>
    </reaction>
</comment>
<evidence type="ECO:0000313" key="8">
    <source>
        <dbReference type="Proteomes" id="UP000294614"/>
    </source>
</evidence>
<dbReference type="OrthoDB" id="9802554at2"/>
<keyword evidence="3" id="KW-0460">Magnesium</keyword>
<evidence type="ECO:0000313" key="7">
    <source>
        <dbReference type="EMBL" id="TCK60979.1"/>
    </source>
</evidence>
<name>A0A4R1KCS3_9BACT</name>
<dbReference type="PANTHER" id="PTHR14359:SF6">
    <property type="entry name" value="PHOSPHOPANTOTHENOYLCYSTEINE DECARBOXYLASE"/>
    <property type="match status" value="1"/>
</dbReference>
<dbReference type="SUPFAM" id="SSF102645">
    <property type="entry name" value="CoaB-like"/>
    <property type="match status" value="1"/>
</dbReference>
<comment type="similarity">
    <text evidence="3 4">In the C-terminal section; belongs to the PPC synthetase family.</text>
</comment>
<comment type="cofactor">
    <cofactor evidence="3">
        <name>FMN</name>
        <dbReference type="ChEBI" id="CHEBI:58210"/>
    </cofactor>
    <text evidence="3">Binds 1 FMN per subunit.</text>
</comment>
<dbReference type="Proteomes" id="UP000294614">
    <property type="component" value="Unassembled WGS sequence"/>
</dbReference>
<comment type="cofactor">
    <cofactor evidence="3">
        <name>Mg(2+)</name>
        <dbReference type="ChEBI" id="CHEBI:18420"/>
    </cofactor>
</comment>
<keyword evidence="3 4" id="KW-0436">Ligase</keyword>
<dbReference type="GO" id="GO:0015937">
    <property type="term" value="P:coenzyme A biosynthetic process"/>
    <property type="evidence" value="ECO:0007669"/>
    <property type="project" value="UniProtKB-UniRule"/>
</dbReference>
<comment type="similarity">
    <text evidence="3 4">In the N-terminal section; belongs to the HFCD (homo-oligomeric flavin containing Cys decarboxylase) superfamily.</text>
</comment>
<comment type="caution">
    <text evidence="3">Lacks conserved residue(s) required for the propagation of feature annotation.</text>
</comment>
<dbReference type="EC" id="4.1.1.36" evidence="3"/>
<gene>
    <name evidence="3" type="primary">coaBC</name>
    <name evidence="7" type="ORF">C8D98_1860</name>
</gene>
<evidence type="ECO:0000259" key="6">
    <source>
        <dbReference type="Pfam" id="PF04127"/>
    </source>
</evidence>
<dbReference type="PANTHER" id="PTHR14359">
    <property type="entry name" value="HOMO-OLIGOMERIC FLAVIN CONTAINING CYS DECARBOXYLASE FAMILY"/>
    <property type="match status" value="1"/>
</dbReference>
<dbReference type="EC" id="6.3.2.5" evidence="3"/>
<dbReference type="EMBL" id="SMGG01000004">
    <property type="protein sequence ID" value="TCK60979.1"/>
    <property type="molecule type" value="Genomic_DNA"/>
</dbReference>
<dbReference type="Pfam" id="PF02441">
    <property type="entry name" value="Flavoprotein"/>
    <property type="match status" value="1"/>
</dbReference>
<reference evidence="7 8" key="1">
    <citation type="submission" date="2019-03" db="EMBL/GenBank/DDBJ databases">
        <title>Genomic Encyclopedia of Type Strains, Phase IV (KMG-IV): sequencing the most valuable type-strain genomes for metagenomic binning, comparative biology and taxonomic classification.</title>
        <authorList>
            <person name="Goeker M."/>
        </authorList>
    </citation>
    <scope>NUCLEOTIDE SEQUENCE [LARGE SCALE GENOMIC DNA]</scope>
    <source>
        <strain evidence="7 8">DSM 24984</strain>
    </source>
</reference>
<dbReference type="Pfam" id="PF04127">
    <property type="entry name" value="DFP"/>
    <property type="match status" value="1"/>
</dbReference>
<evidence type="ECO:0000259" key="5">
    <source>
        <dbReference type="Pfam" id="PF02441"/>
    </source>
</evidence>
<proteinExistence type="inferred from homology"/>
<comment type="caution">
    <text evidence="7">The sequence shown here is derived from an EMBL/GenBank/DDBJ whole genome shotgun (WGS) entry which is preliminary data.</text>
</comment>
<dbReference type="InterPro" id="IPR007085">
    <property type="entry name" value="DNA/pantothenate-metab_flavo_C"/>
</dbReference>
<feature type="domain" description="Flavoprotein" evidence="5">
    <location>
        <begin position="3"/>
        <end position="174"/>
    </location>
</feature>
<dbReference type="GO" id="GO:0004633">
    <property type="term" value="F:phosphopantothenoylcysteine decarboxylase activity"/>
    <property type="evidence" value="ECO:0007669"/>
    <property type="project" value="UniProtKB-UniRule"/>
</dbReference>
<keyword evidence="8" id="KW-1185">Reference proteome</keyword>
<feature type="binding site" evidence="3">
    <location>
        <position position="273"/>
    </location>
    <ligand>
        <name>CTP</name>
        <dbReference type="ChEBI" id="CHEBI:37563"/>
    </ligand>
</feature>
<dbReference type="AlphaFoldDB" id="A0A4R1KCS3"/>
<feature type="binding site" evidence="3">
    <location>
        <begin position="300"/>
        <end position="303"/>
    </location>
    <ligand>
        <name>CTP</name>
        <dbReference type="ChEBI" id="CHEBI:37563"/>
    </ligand>
</feature>
<dbReference type="UniPathway" id="UPA00241">
    <property type="reaction ID" value="UER00353"/>
</dbReference>
<keyword evidence="3 4" id="KW-0285">Flavoprotein</keyword>
<sequence>MSKKILLGVTGGIACYKSVHLCRLMVKAGCDVRVIMTPAACSFVTPLTFQAITGNRVYTNEFEAGVEPEMIEHVHLAGWADDFIIAPATANIIAKIAHGIADDLLTSTVLPYKKPIRIAPSMNLDMYANPVTQKNLSLLASLGHDLIDPNTGEMACRTEGKGRMAEPEEIFDYVFCAEKPLAGLKVLVTAGATSEPIDPVRFISNRSSGKMGVAAARKAQSLGAEVTLVAGSVSVNLDGLNVVKVQTALEMLEAVKKEIESTDILVMAAAVADFRIAEYSDTKIKKTDENEMTIRLVKNPDILKEIAPLKKAGQVFAGFAAESDNLAANARKKLNEKNLDMIAANDISRSDIGFGTDENELTVFFRDREAVNTGKVPKEKAAETILLLAKEVHGKKNGSV</sequence>
<dbReference type="GO" id="GO:0046872">
    <property type="term" value="F:metal ion binding"/>
    <property type="evidence" value="ECO:0007669"/>
    <property type="project" value="UniProtKB-KW"/>
</dbReference>
<feature type="binding site" evidence="3">
    <location>
        <position position="319"/>
    </location>
    <ligand>
        <name>CTP</name>
        <dbReference type="ChEBI" id="CHEBI:37563"/>
    </ligand>
</feature>
<comment type="function">
    <text evidence="3">Catalyzes two sequential steps in the biosynthesis of coenzyme A. In the first step cysteine is conjugated to 4'-phosphopantothenate to form 4-phosphopantothenoylcysteine. In the second step the latter compound is decarboxylated to form 4'-phosphopantotheine.</text>
</comment>
<evidence type="ECO:0000256" key="1">
    <source>
        <dbReference type="ARBA" id="ARBA00022793"/>
    </source>
</evidence>
<accession>A0A4R1KCS3</accession>
<feature type="binding site" evidence="3">
    <location>
        <position position="337"/>
    </location>
    <ligand>
        <name>CTP</name>
        <dbReference type="ChEBI" id="CHEBI:37563"/>
    </ligand>
</feature>
<comment type="pathway">
    <text evidence="3 4">Cofactor biosynthesis; coenzyme A biosynthesis; CoA from (R)-pantothenate: step 3/5.</text>
</comment>
<dbReference type="GO" id="GO:0071513">
    <property type="term" value="C:phosphopantothenoylcysteine decarboxylase complex"/>
    <property type="evidence" value="ECO:0007669"/>
    <property type="project" value="TreeGrafter"/>
</dbReference>
<protein>
    <recommendedName>
        <fullName evidence="3">Coenzyme A biosynthesis bifunctional protein CoaBC</fullName>
    </recommendedName>
    <alternativeName>
        <fullName evidence="3">DNA/pantothenate metabolism flavoprotein</fullName>
    </alternativeName>
    <alternativeName>
        <fullName evidence="3">Phosphopantothenoylcysteine synthetase/decarboxylase</fullName>
        <shortName evidence="3">PPCS-PPCDC</shortName>
    </alternativeName>
    <domain>
        <recommendedName>
            <fullName evidence="3">Phosphopantothenoylcysteine decarboxylase</fullName>
            <shortName evidence="3">PPC decarboxylase</shortName>
            <shortName evidence="3">PPC-DC</shortName>
            <ecNumber evidence="3">4.1.1.36</ecNumber>
        </recommendedName>
        <alternativeName>
            <fullName evidence="3">CoaC</fullName>
        </alternativeName>
    </domain>
    <domain>
        <recommendedName>
            <fullName evidence="3">Phosphopantothenate--cysteine ligase</fullName>
            <ecNumber evidence="3">6.3.2.5</ecNumber>
        </recommendedName>
        <alternativeName>
            <fullName evidence="3">CoaB</fullName>
        </alternativeName>
        <alternativeName>
            <fullName evidence="3">Phosphopantothenoylcysteine synthetase</fullName>
            <shortName evidence="3">PPC synthetase</shortName>
            <shortName evidence="3">PPC-S</shortName>
        </alternativeName>
    </domain>
</protein>
<dbReference type="SUPFAM" id="SSF52507">
    <property type="entry name" value="Homo-oligomeric flavin-containing Cys decarboxylases, HFCD"/>
    <property type="match status" value="1"/>
</dbReference>
<comment type="function">
    <text evidence="4">Catalyzes two steps in the biosynthesis of coenzyme A. In the first step cysteine is conjugated to 4'-phosphopantothenate to form 4-phosphopantothenoylcysteine, in the latter compound is decarboxylated to form 4'-phosphopantotheine.</text>
</comment>
<evidence type="ECO:0000256" key="3">
    <source>
        <dbReference type="HAMAP-Rule" id="MF_02225"/>
    </source>
</evidence>
<keyword evidence="2 3" id="KW-0456">Lyase</keyword>
<feature type="region of interest" description="Phosphopantothenoylcysteine decarboxylase" evidence="3">
    <location>
        <begin position="1"/>
        <end position="185"/>
    </location>
</feature>
<evidence type="ECO:0000256" key="4">
    <source>
        <dbReference type="RuleBase" id="RU364078"/>
    </source>
</evidence>
<organism evidence="7 8">
    <name type="scientific">Seleniivibrio woodruffii</name>
    <dbReference type="NCBI Taxonomy" id="1078050"/>
    <lineage>
        <taxon>Bacteria</taxon>
        <taxon>Pseudomonadati</taxon>
        <taxon>Deferribacterota</taxon>
        <taxon>Deferribacteres</taxon>
        <taxon>Deferribacterales</taxon>
        <taxon>Geovibrionaceae</taxon>
        <taxon>Seleniivibrio</taxon>
    </lineage>
</organism>
<dbReference type="InterPro" id="IPR003382">
    <property type="entry name" value="Flavoprotein"/>
</dbReference>
<dbReference type="InterPro" id="IPR035929">
    <property type="entry name" value="CoaB-like_sf"/>
</dbReference>
<keyword evidence="3" id="KW-0511">Multifunctional enzyme</keyword>
<dbReference type="GO" id="GO:0010181">
    <property type="term" value="F:FMN binding"/>
    <property type="evidence" value="ECO:0007669"/>
    <property type="project" value="UniProtKB-UniRule"/>
</dbReference>
<dbReference type="Gene3D" id="3.40.50.10300">
    <property type="entry name" value="CoaB-like"/>
    <property type="match status" value="1"/>
</dbReference>
<dbReference type="InterPro" id="IPR005252">
    <property type="entry name" value="CoaBC"/>
</dbReference>
<feature type="active site" description="Proton donor" evidence="3">
    <location>
        <position position="156"/>
    </location>
</feature>
<dbReference type="HAMAP" id="MF_02225">
    <property type="entry name" value="CoaBC"/>
    <property type="match status" value="1"/>
</dbReference>
<comment type="pathway">
    <text evidence="3 4">Cofactor biosynthesis; coenzyme A biosynthesis; CoA from (R)-pantothenate: step 2/5.</text>
</comment>
<feature type="region of interest" description="Phosphopantothenate--cysteine ligase" evidence="3">
    <location>
        <begin position="186"/>
        <end position="400"/>
    </location>
</feature>
<dbReference type="Gene3D" id="3.40.50.1950">
    <property type="entry name" value="Flavin prenyltransferase-like"/>
    <property type="match status" value="1"/>
</dbReference>
<keyword evidence="3" id="KW-0479">Metal-binding</keyword>
<dbReference type="InterPro" id="IPR036551">
    <property type="entry name" value="Flavin_trans-like"/>
</dbReference>
<dbReference type="GO" id="GO:0004632">
    <property type="term" value="F:phosphopantothenate--cysteine ligase activity"/>
    <property type="evidence" value="ECO:0007669"/>
    <property type="project" value="UniProtKB-UniRule"/>
</dbReference>